<evidence type="ECO:0000313" key="1">
    <source>
        <dbReference type="EMBL" id="KAI5350355.1"/>
    </source>
</evidence>
<dbReference type="Proteomes" id="UP001054821">
    <property type="component" value="Chromosome 1"/>
</dbReference>
<name>A0AAD4ZLP3_PRUDU</name>
<accession>A0AAD4ZLP3</accession>
<reference evidence="1 2" key="1">
    <citation type="journal article" date="2022" name="G3 (Bethesda)">
        <title>Whole-genome sequence and methylome profiling of the almond [Prunus dulcis (Mill.) D.A. Webb] cultivar 'Nonpareil'.</title>
        <authorList>
            <person name="D'Amico-Willman K.M."/>
            <person name="Ouma W.Z."/>
            <person name="Meulia T."/>
            <person name="Sideli G.M."/>
            <person name="Gradziel T.M."/>
            <person name="Fresnedo-Ramirez J."/>
        </authorList>
    </citation>
    <scope>NUCLEOTIDE SEQUENCE [LARGE SCALE GENOMIC DNA]</scope>
    <source>
        <strain evidence="1">Clone GOH B32 T37-40</strain>
    </source>
</reference>
<dbReference type="EMBL" id="JAJFAZ020000001">
    <property type="protein sequence ID" value="KAI5350355.1"/>
    <property type="molecule type" value="Genomic_DNA"/>
</dbReference>
<keyword evidence="2" id="KW-1185">Reference proteome</keyword>
<dbReference type="AlphaFoldDB" id="A0AAD4ZLP3"/>
<comment type="caution">
    <text evidence="1">The sequence shown here is derived from an EMBL/GenBank/DDBJ whole genome shotgun (WGS) entry which is preliminary data.</text>
</comment>
<protein>
    <submittedName>
        <fullName evidence="1">Uncharacterized protein</fullName>
    </submittedName>
</protein>
<sequence>MRSMGVVVRDLKLYWPLLVWQLRMIYEVESLRALWVDIMAETVGVAEKVVVLIKLVRGGVVGFKRLSWRTRLLHHANLELILRRWRIRFADSGKRRKGIGNLGSRRGTIRREEQRPDEWDAGFGLDLNASVEEQVQVVERVGTQYRDEGRLKRKGPDSMWEQNNESVRYDQRYHNGDQGVFPRMSRTPGEVRQCLPFEEELNLAVETSLNGSPRSP</sequence>
<evidence type="ECO:0000313" key="2">
    <source>
        <dbReference type="Proteomes" id="UP001054821"/>
    </source>
</evidence>
<organism evidence="1 2">
    <name type="scientific">Prunus dulcis</name>
    <name type="common">Almond</name>
    <name type="synonym">Amygdalus dulcis</name>
    <dbReference type="NCBI Taxonomy" id="3755"/>
    <lineage>
        <taxon>Eukaryota</taxon>
        <taxon>Viridiplantae</taxon>
        <taxon>Streptophyta</taxon>
        <taxon>Embryophyta</taxon>
        <taxon>Tracheophyta</taxon>
        <taxon>Spermatophyta</taxon>
        <taxon>Magnoliopsida</taxon>
        <taxon>eudicotyledons</taxon>
        <taxon>Gunneridae</taxon>
        <taxon>Pentapetalae</taxon>
        <taxon>rosids</taxon>
        <taxon>fabids</taxon>
        <taxon>Rosales</taxon>
        <taxon>Rosaceae</taxon>
        <taxon>Amygdaloideae</taxon>
        <taxon>Amygdaleae</taxon>
        <taxon>Prunus</taxon>
    </lineage>
</organism>
<proteinExistence type="predicted"/>
<gene>
    <name evidence="1" type="ORF">L3X38_003246</name>
</gene>